<accession>A0ACA9KDN5</accession>
<keyword evidence="2" id="KW-1185">Reference proteome</keyword>
<dbReference type="EMBL" id="CAJVQC010000354">
    <property type="protein sequence ID" value="CAG8467873.1"/>
    <property type="molecule type" value="Genomic_DNA"/>
</dbReference>
<dbReference type="Proteomes" id="UP000789920">
    <property type="component" value="Unassembled WGS sequence"/>
</dbReference>
<name>A0ACA9KDN5_9GLOM</name>
<protein>
    <submittedName>
        <fullName evidence="1">11702_t:CDS:1</fullName>
    </submittedName>
</protein>
<organism evidence="1 2">
    <name type="scientific">Racocetra persica</name>
    <dbReference type="NCBI Taxonomy" id="160502"/>
    <lineage>
        <taxon>Eukaryota</taxon>
        <taxon>Fungi</taxon>
        <taxon>Fungi incertae sedis</taxon>
        <taxon>Mucoromycota</taxon>
        <taxon>Glomeromycotina</taxon>
        <taxon>Glomeromycetes</taxon>
        <taxon>Diversisporales</taxon>
        <taxon>Gigasporaceae</taxon>
        <taxon>Racocetra</taxon>
    </lineage>
</organism>
<sequence>MAGLPWAGGSRYELAFAIANYMTVAIYLMILICACVILCDLGLFPLHPDDR</sequence>
<comment type="caution">
    <text evidence="1">The sequence shown here is derived from an EMBL/GenBank/DDBJ whole genome shotgun (WGS) entry which is preliminary data.</text>
</comment>
<gene>
    <name evidence="1" type="ORF">RPERSI_LOCUS443</name>
</gene>
<evidence type="ECO:0000313" key="1">
    <source>
        <dbReference type="EMBL" id="CAG8467873.1"/>
    </source>
</evidence>
<evidence type="ECO:0000313" key="2">
    <source>
        <dbReference type="Proteomes" id="UP000789920"/>
    </source>
</evidence>
<reference evidence="1" key="1">
    <citation type="submission" date="2021-06" db="EMBL/GenBank/DDBJ databases">
        <authorList>
            <person name="Kallberg Y."/>
            <person name="Tangrot J."/>
            <person name="Rosling A."/>
        </authorList>
    </citation>
    <scope>NUCLEOTIDE SEQUENCE</scope>
    <source>
        <strain evidence="1">MA461A</strain>
    </source>
</reference>
<proteinExistence type="predicted"/>